<dbReference type="AlphaFoldDB" id="A0A557ZU10"/>
<dbReference type="InterPro" id="IPR005183">
    <property type="entry name" value="DUF305_CopM-like"/>
</dbReference>
<dbReference type="OrthoDB" id="26872at2"/>
<dbReference type="PANTHER" id="PTHR36933">
    <property type="entry name" value="SLL0788 PROTEIN"/>
    <property type="match status" value="1"/>
</dbReference>
<evidence type="ECO:0000313" key="4">
    <source>
        <dbReference type="Proteomes" id="UP000318578"/>
    </source>
</evidence>
<dbReference type="Pfam" id="PF03713">
    <property type="entry name" value="DUF305"/>
    <property type="match status" value="1"/>
</dbReference>
<gene>
    <name evidence="3" type="ORF">FNH06_36130</name>
</gene>
<dbReference type="Gene3D" id="1.20.1260.10">
    <property type="match status" value="1"/>
</dbReference>
<evidence type="ECO:0000256" key="1">
    <source>
        <dbReference type="SAM" id="MobiDB-lite"/>
    </source>
</evidence>
<evidence type="ECO:0000313" key="3">
    <source>
        <dbReference type="EMBL" id="TVT15492.1"/>
    </source>
</evidence>
<accession>A0A557ZU10</accession>
<proteinExistence type="predicted"/>
<dbReference type="EMBL" id="VJZA01000116">
    <property type="protein sequence ID" value="TVT15492.1"/>
    <property type="molecule type" value="Genomic_DNA"/>
</dbReference>
<evidence type="ECO:0000259" key="2">
    <source>
        <dbReference type="Pfam" id="PF03713"/>
    </source>
</evidence>
<reference evidence="3 4" key="1">
    <citation type="submission" date="2019-07" db="EMBL/GenBank/DDBJ databases">
        <title>New species of Amycolatopsis and Streptomyces.</title>
        <authorList>
            <person name="Duangmal K."/>
            <person name="Teo W.F.A."/>
            <person name="Lipun K."/>
        </authorList>
    </citation>
    <scope>NUCLEOTIDE SEQUENCE [LARGE SCALE GENOMIC DNA]</scope>
    <source>
        <strain evidence="3 4">JCM 30562</strain>
    </source>
</reference>
<protein>
    <submittedName>
        <fullName evidence="3">DUF305 domain-containing protein</fullName>
    </submittedName>
</protein>
<feature type="region of interest" description="Disordered" evidence="1">
    <location>
        <begin position="1"/>
        <end position="20"/>
    </location>
</feature>
<feature type="domain" description="DUF305" evidence="2">
    <location>
        <begin position="51"/>
        <end position="199"/>
    </location>
</feature>
<dbReference type="PANTHER" id="PTHR36933:SF1">
    <property type="entry name" value="SLL0788 PROTEIN"/>
    <property type="match status" value="1"/>
</dbReference>
<keyword evidence="4" id="KW-1185">Reference proteome</keyword>
<comment type="caution">
    <text evidence="3">The sequence shown here is derived from an EMBL/GenBank/DDBJ whole genome shotgun (WGS) entry which is preliminary data.</text>
</comment>
<name>A0A557ZU10_9PSEU</name>
<organism evidence="3 4">
    <name type="scientific">Amycolatopsis acidiphila</name>
    <dbReference type="NCBI Taxonomy" id="715473"/>
    <lineage>
        <taxon>Bacteria</taxon>
        <taxon>Bacillati</taxon>
        <taxon>Actinomycetota</taxon>
        <taxon>Actinomycetes</taxon>
        <taxon>Pseudonocardiales</taxon>
        <taxon>Pseudonocardiaceae</taxon>
        <taxon>Amycolatopsis</taxon>
    </lineage>
</organism>
<dbReference type="InterPro" id="IPR012347">
    <property type="entry name" value="Ferritin-like"/>
</dbReference>
<dbReference type="Proteomes" id="UP000318578">
    <property type="component" value="Unassembled WGS sequence"/>
</dbReference>
<feature type="compositionally biased region" description="Low complexity" evidence="1">
    <location>
        <begin position="1"/>
        <end position="11"/>
    </location>
</feature>
<sequence length="202" mass="21258">MGGDPARPGDGPARRRGDRGLGTGVVLAGVLLHRPPGGLRAVGAARWAGRAHHQQALDMADLVSGRTSNAKVADLAHRIQQAQDLEIQKMTGWLTAWGAAPTSTDTTMPGASGGHPMPDTSGTSSMAGMMSEADMTALRGMTGAEFDRRWLQMMIQHHQGAIDMARTELAQGSSADAKTLAQQIIEGQQAEITEMNGLLGQR</sequence>